<dbReference type="AlphaFoldDB" id="A0A1E3QWA7"/>
<accession>A0A1E3QWA7</accession>
<sequence>MEKILQWSIAANSGDQETLEKLGQPDPEQMARLFGAAGPDEPTLMKQNMTVMLHPEATLENKEVAFDNFEMLIENLDNANNIENMKLWPSVISQLTNEEPSLRRYAASIVGTAVQNNPDCQNNYIKHDNALTGLLKLASEEEKDTSVRLKGLYALSSLVRNNEAIIGKFSEAKGWAVVSPILNSSELKDNVKLRALSLLSALLSLKVDEEAIREIQDGEFIKHITSFITPDGHMGCLDKSLNLISLLASYKYPFLATEVAAVTRAFKGIEGMKDQLSEDDYQNVKQVTL</sequence>
<keyword evidence="7" id="KW-1185">Reference proteome</keyword>
<dbReference type="Gene3D" id="1.25.10.10">
    <property type="entry name" value="Leucine-rich Repeat Variant"/>
    <property type="match status" value="1"/>
</dbReference>
<dbReference type="PANTHER" id="PTHR19316">
    <property type="entry name" value="PROTEIN FOLDING REGULATOR"/>
    <property type="match status" value="1"/>
</dbReference>
<reference evidence="7" key="1">
    <citation type="submission" date="2016-05" db="EMBL/GenBank/DDBJ databases">
        <title>Comparative genomics of biotechnologically important yeasts.</title>
        <authorList>
            <consortium name="DOE Joint Genome Institute"/>
            <person name="Riley R."/>
            <person name="Haridas S."/>
            <person name="Wolfe K.H."/>
            <person name="Lopes M.R."/>
            <person name="Hittinger C.T."/>
            <person name="Goker M."/>
            <person name="Salamov A."/>
            <person name="Wisecaver J."/>
            <person name="Long T.M."/>
            <person name="Aerts A.L."/>
            <person name="Barry K."/>
            <person name="Choi C."/>
            <person name="Clum A."/>
            <person name="Coughlan A.Y."/>
            <person name="Deshpande S."/>
            <person name="Douglass A.P."/>
            <person name="Hanson S.J."/>
            <person name="Klenk H.-P."/>
            <person name="Labutti K."/>
            <person name="Lapidus A."/>
            <person name="Lindquist E."/>
            <person name="Lipzen A."/>
            <person name="Meier-Kolthoff J.P."/>
            <person name="Ohm R.A."/>
            <person name="Otillar R.P."/>
            <person name="Pangilinan J."/>
            <person name="Peng Y."/>
            <person name="Rokas A."/>
            <person name="Rosa C.A."/>
            <person name="Scheuner C."/>
            <person name="Sibirny A.A."/>
            <person name="Slot J.C."/>
            <person name="Stielow J.B."/>
            <person name="Sun H."/>
            <person name="Kurtzman C.P."/>
            <person name="Blackwell M."/>
            <person name="Grigoriev I.V."/>
            <person name="Jeffries T.W."/>
        </authorList>
    </citation>
    <scope>NUCLEOTIDE SEQUENCE [LARGE SCALE GENOMIC DNA]</scope>
    <source>
        <strain evidence="7">NRRL Y-12698</strain>
    </source>
</reference>
<protein>
    <recommendedName>
        <fullName evidence="3">Hsp70 nucleotide exchange factor FES1</fullName>
    </recommendedName>
    <alternativeName>
        <fullName evidence="2">Hsp70 nucleotide exchange factor fes1</fullName>
    </alternativeName>
</protein>
<name>A0A1E3QWA7_9ASCO</name>
<dbReference type="GeneID" id="30148189"/>
<dbReference type="PANTHER" id="PTHR19316:SF18">
    <property type="entry name" value="HSP70-BINDING PROTEIN 1"/>
    <property type="match status" value="1"/>
</dbReference>
<dbReference type="InterPro" id="IPR011989">
    <property type="entry name" value="ARM-like"/>
</dbReference>
<dbReference type="InterPro" id="IPR050693">
    <property type="entry name" value="Hsp70_NEF-Inhibitors"/>
</dbReference>
<dbReference type="GO" id="GO:0071629">
    <property type="term" value="P:cytoplasm protein quality control by the ubiquitin-proteasome system"/>
    <property type="evidence" value="ECO:0007669"/>
    <property type="project" value="EnsemblFungi"/>
</dbReference>
<proteinExistence type="inferred from homology"/>
<dbReference type="SUPFAM" id="SSF48371">
    <property type="entry name" value="ARM repeat"/>
    <property type="match status" value="1"/>
</dbReference>
<evidence type="ECO:0000256" key="4">
    <source>
        <dbReference type="ARBA" id="ARBA00022737"/>
    </source>
</evidence>
<keyword evidence="4" id="KW-0677">Repeat</keyword>
<evidence type="ECO:0000313" key="6">
    <source>
        <dbReference type="EMBL" id="ODQ81959.1"/>
    </source>
</evidence>
<dbReference type="EMBL" id="KV454427">
    <property type="protein sequence ID" value="ODQ81959.1"/>
    <property type="molecule type" value="Genomic_DNA"/>
</dbReference>
<dbReference type="InterPro" id="IPR013918">
    <property type="entry name" value="Nucleotide_exch_fac_Fes1"/>
</dbReference>
<comment type="similarity">
    <text evidence="1">Belongs to the FES1 family.</text>
</comment>
<gene>
    <name evidence="6" type="ORF">BABINDRAFT_165467</name>
</gene>
<evidence type="ECO:0000256" key="3">
    <source>
        <dbReference type="ARBA" id="ARBA00020719"/>
    </source>
</evidence>
<evidence type="ECO:0000256" key="2">
    <source>
        <dbReference type="ARBA" id="ARBA00015214"/>
    </source>
</evidence>
<dbReference type="RefSeq" id="XP_018987287.1">
    <property type="nucleotide sequence ID" value="XM_019130336.1"/>
</dbReference>
<feature type="domain" description="Nucleotide exchange factor Fes1" evidence="5">
    <location>
        <begin position="1"/>
        <end position="82"/>
    </location>
</feature>
<dbReference type="OrthoDB" id="10250458at2759"/>
<dbReference type="GO" id="GO:0000774">
    <property type="term" value="F:adenyl-nucleotide exchange factor activity"/>
    <property type="evidence" value="ECO:0007669"/>
    <property type="project" value="EnsemblFungi"/>
</dbReference>
<dbReference type="STRING" id="984486.A0A1E3QWA7"/>
<dbReference type="Proteomes" id="UP000094336">
    <property type="component" value="Unassembled WGS sequence"/>
</dbReference>
<evidence type="ECO:0000313" key="7">
    <source>
        <dbReference type="Proteomes" id="UP000094336"/>
    </source>
</evidence>
<evidence type="ECO:0000259" key="5">
    <source>
        <dbReference type="Pfam" id="PF08609"/>
    </source>
</evidence>
<dbReference type="GO" id="GO:0005783">
    <property type="term" value="C:endoplasmic reticulum"/>
    <property type="evidence" value="ECO:0007669"/>
    <property type="project" value="TreeGrafter"/>
</dbReference>
<dbReference type="Pfam" id="PF08609">
    <property type="entry name" value="Fes1"/>
    <property type="match status" value="1"/>
</dbReference>
<organism evidence="6 7">
    <name type="scientific">Babjeviella inositovora NRRL Y-12698</name>
    <dbReference type="NCBI Taxonomy" id="984486"/>
    <lineage>
        <taxon>Eukaryota</taxon>
        <taxon>Fungi</taxon>
        <taxon>Dikarya</taxon>
        <taxon>Ascomycota</taxon>
        <taxon>Saccharomycotina</taxon>
        <taxon>Pichiomycetes</taxon>
        <taxon>Serinales incertae sedis</taxon>
        <taxon>Babjeviella</taxon>
    </lineage>
</organism>
<evidence type="ECO:0000256" key="1">
    <source>
        <dbReference type="ARBA" id="ARBA00011045"/>
    </source>
</evidence>
<dbReference type="GO" id="GO:0005829">
    <property type="term" value="C:cytosol"/>
    <property type="evidence" value="ECO:0007669"/>
    <property type="project" value="EnsemblFungi"/>
</dbReference>
<dbReference type="InterPro" id="IPR016024">
    <property type="entry name" value="ARM-type_fold"/>
</dbReference>